<keyword evidence="1" id="KW-0433">Leucine-rich repeat</keyword>
<keyword evidence="6" id="KW-1185">Reference proteome</keyword>
<dbReference type="STRING" id="7070.D6WIS2"/>
<dbReference type="EMBL" id="KQ971321">
    <property type="protein sequence ID" value="EEZ99516.1"/>
    <property type="molecule type" value="Genomic_DNA"/>
</dbReference>
<evidence type="ECO:0000256" key="1">
    <source>
        <dbReference type="ARBA" id="ARBA00022614"/>
    </source>
</evidence>
<dbReference type="KEGG" id="tca:103314685"/>
<accession>D6WIS2</accession>
<dbReference type="SUPFAM" id="SSF52047">
    <property type="entry name" value="RNI-like"/>
    <property type="match status" value="1"/>
</dbReference>
<dbReference type="PROSITE" id="PS51450">
    <property type="entry name" value="LRR"/>
    <property type="match status" value="3"/>
</dbReference>
<feature type="chain" id="PRO_5003089158" evidence="4">
    <location>
        <begin position="19"/>
        <end position="916"/>
    </location>
</feature>
<dbReference type="SUPFAM" id="SSF52058">
    <property type="entry name" value="L domain-like"/>
    <property type="match status" value="2"/>
</dbReference>
<gene>
    <name evidence="5" type="primary">AUGUSTUS-3.0.2_00097</name>
    <name evidence="5" type="ORF">TcasGA2_TC000097</name>
</gene>
<proteinExistence type="predicted"/>
<dbReference type="SMART" id="SM00365">
    <property type="entry name" value="LRR_SD22"/>
    <property type="match status" value="8"/>
</dbReference>
<dbReference type="OrthoDB" id="2013775at2759"/>
<reference evidence="5 6" key="1">
    <citation type="journal article" date="2008" name="Nature">
        <title>The genome of the model beetle and pest Tribolium castaneum.</title>
        <authorList>
            <consortium name="Tribolium Genome Sequencing Consortium"/>
            <person name="Richards S."/>
            <person name="Gibbs R.A."/>
            <person name="Weinstock G.M."/>
            <person name="Brown S.J."/>
            <person name="Denell R."/>
            <person name="Beeman R.W."/>
            <person name="Gibbs R."/>
            <person name="Beeman R.W."/>
            <person name="Brown S.J."/>
            <person name="Bucher G."/>
            <person name="Friedrich M."/>
            <person name="Grimmelikhuijzen C.J."/>
            <person name="Klingler M."/>
            <person name="Lorenzen M."/>
            <person name="Richards S."/>
            <person name="Roth S."/>
            <person name="Schroder R."/>
            <person name="Tautz D."/>
            <person name="Zdobnov E.M."/>
            <person name="Muzny D."/>
            <person name="Gibbs R.A."/>
            <person name="Weinstock G.M."/>
            <person name="Attaway T."/>
            <person name="Bell S."/>
            <person name="Buhay C.J."/>
            <person name="Chandrabose M.N."/>
            <person name="Chavez D."/>
            <person name="Clerk-Blankenburg K.P."/>
            <person name="Cree A."/>
            <person name="Dao M."/>
            <person name="Davis C."/>
            <person name="Chacko J."/>
            <person name="Dinh H."/>
            <person name="Dugan-Rocha S."/>
            <person name="Fowler G."/>
            <person name="Garner T.T."/>
            <person name="Garnes J."/>
            <person name="Gnirke A."/>
            <person name="Hawes A."/>
            <person name="Hernandez J."/>
            <person name="Hines S."/>
            <person name="Holder M."/>
            <person name="Hume J."/>
            <person name="Jhangiani S.N."/>
            <person name="Joshi V."/>
            <person name="Khan Z.M."/>
            <person name="Jackson L."/>
            <person name="Kovar C."/>
            <person name="Kowis A."/>
            <person name="Lee S."/>
            <person name="Lewis L.R."/>
            <person name="Margolis J."/>
            <person name="Morgan M."/>
            <person name="Nazareth L.V."/>
            <person name="Nguyen N."/>
            <person name="Okwuonu G."/>
            <person name="Parker D."/>
            <person name="Richards S."/>
            <person name="Ruiz S.J."/>
            <person name="Santibanez J."/>
            <person name="Savard J."/>
            <person name="Scherer S.E."/>
            <person name="Schneider B."/>
            <person name="Sodergren E."/>
            <person name="Tautz D."/>
            <person name="Vattahil S."/>
            <person name="Villasana D."/>
            <person name="White C.S."/>
            <person name="Wright R."/>
            <person name="Park Y."/>
            <person name="Beeman R.W."/>
            <person name="Lord J."/>
            <person name="Oppert B."/>
            <person name="Lorenzen M."/>
            <person name="Brown S."/>
            <person name="Wang L."/>
            <person name="Savard J."/>
            <person name="Tautz D."/>
            <person name="Richards S."/>
            <person name="Weinstock G."/>
            <person name="Gibbs R.A."/>
            <person name="Liu Y."/>
            <person name="Worley K."/>
            <person name="Weinstock G."/>
            <person name="Elsik C.G."/>
            <person name="Reese J.T."/>
            <person name="Elhaik E."/>
            <person name="Landan G."/>
            <person name="Graur D."/>
            <person name="Arensburger P."/>
            <person name="Atkinson P."/>
            <person name="Beeman R.W."/>
            <person name="Beidler J."/>
            <person name="Brown S.J."/>
            <person name="Demuth J.P."/>
            <person name="Drury D.W."/>
            <person name="Du Y.Z."/>
            <person name="Fujiwara H."/>
            <person name="Lorenzen M."/>
            <person name="Maselli V."/>
            <person name="Osanai M."/>
            <person name="Park Y."/>
            <person name="Robertson H.M."/>
            <person name="Tu Z."/>
            <person name="Wang J.J."/>
            <person name="Wang S."/>
            <person name="Richards S."/>
            <person name="Song H."/>
            <person name="Zhang L."/>
            <person name="Sodergren E."/>
            <person name="Werner D."/>
            <person name="Stanke M."/>
            <person name="Morgenstern B."/>
            <person name="Solovyev V."/>
            <person name="Kosarev P."/>
            <person name="Brown G."/>
            <person name="Chen H.C."/>
            <person name="Ermolaeva O."/>
            <person name="Hlavina W."/>
            <person name="Kapustin Y."/>
            <person name="Kiryutin B."/>
            <person name="Kitts P."/>
            <person name="Maglott D."/>
            <person name="Pruitt K."/>
            <person name="Sapojnikov V."/>
            <person name="Souvorov A."/>
            <person name="Mackey A.J."/>
            <person name="Waterhouse R.M."/>
            <person name="Wyder S."/>
            <person name="Zdobnov E.M."/>
            <person name="Zdobnov E.M."/>
            <person name="Wyder S."/>
            <person name="Kriventseva E.V."/>
            <person name="Kadowaki T."/>
            <person name="Bork P."/>
            <person name="Aranda M."/>
            <person name="Bao R."/>
            <person name="Beermann A."/>
            <person name="Berns N."/>
            <person name="Bolognesi R."/>
            <person name="Bonneton F."/>
            <person name="Bopp D."/>
            <person name="Brown S.J."/>
            <person name="Bucher G."/>
            <person name="Butts T."/>
            <person name="Chaumot A."/>
            <person name="Denell R.E."/>
            <person name="Ferrier D.E."/>
            <person name="Friedrich M."/>
            <person name="Gordon C.M."/>
            <person name="Jindra M."/>
            <person name="Klingler M."/>
            <person name="Lan Q."/>
            <person name="Lattorff H.M."/>
            <person name="Laudet V."/>
            <person name="von Levetsow C."/>
            <person name="Liu Z."/>
            <person name="Lutz R."/>
            <person name="Lynch J.A."/>
            <person name="da Fonseca R.N."/>
            <person name="Posnien N."/>
            <person name="Reuter R."/>
            <person name="Roth S."/>
            <person name="Savard J."/>
            <person name="Schinko J.B."/>
            <person name="Schmitt C."/>
            <person name="Schoppmeier M."/>
            <person name="Schroder R."/>
            <person name="Shippy T.D."/>
            <person name="Simonnet F."/>
            <person name="Marques-Souza H."/>
            <person name="Tautz D."/>
            <person name="Tomoyasu Y."/>
            <person name="Trauner J."/>
            <person name="Van der Zee M."/>
            <person name="Vervoort M."/>
            <person name="Wittkopp N."/>
            <person name="Wimmer E.A."/>
            <person name="Yang X."/>
            <person name="Jones A.K."/>
            <person name="Sattelle D.B."/>
            <person name="Ebert P.R."/>
            <person name="Nelson D."/>
            <person name="Scott J.G."/>
            <person name="Beeman R.W."/>
            <person name="Muthukrishnan S."/>
            <person name="Kramer K.J."/>
            <person name="Arakane Y."/>
            <person name="Beeman R.W."/>
            <person name="Zhu Q."/>
            <person name="Hogenkamp D."/>
            <person name="Dixit R."/>
            <person name="Oppert B."/>
            <person name="Jiang H."/>
            <person name="Zou Z."/>
            <person name="Marshall J."/>
            <person name="Elpidina E."/>
            <person name="Vinokurov K."/>
            <person name="Oppert C."/>
            <person name="Zou Z."/>
            <person name="Evans J."/>
            <person name="Lu Z."/>
            <person name="Zhao P."/>
            <person name="Sumathipala N."/>
            <person name="Altincicek B."/>
            <person name="Vilcinskas A."/>
            <person name="Williams M."/>
            <person name="Hultmark D."/>
            <person name="Hetru C."/>
            <person name="Jiang H."/>
            <person name="Grimmelikhuijzen C.J."/>
            <person name="Hauser F."/>
            <person name="Cazzamali G."/>
            <person name="Williamson M."/>
            <person name="Park Y."/>
            <person name="Li B."/>
            <person name="Tanaka Y."/>
            <person name="Predel R."/>
            <person name="Neupert S."/>
            <person name="Schachtner J."/>
            <person name="Verleyen P."/>
            <person name="Raible F."/>
            <person name="Bork P."/>
            <person name="Friedrich M."/>
            <person name="Walden K.K."/>
            <person name="Robertson H.M."/>
            <person name="Angeli S."/>
            <person name="Foret S."/>
            <person name="Bucher G."/>
            <person name="Schuetz S."/>
            <person name="Maleszka R."/>
            <person name="Wimmer E.A."/>
            <person name="Beeman R.W."/>
            <person name="Lorenzen M."/>
            <person name="Tomoyasu Y."/>
            <person name="Miller S.C."/>
            <person name="Grossmann D."/>
            <person name="Bucher G."/>
        </authorList>
    </citation>
    <scope>NUCLEOTIDE SEQUENCE [LARGE SCALE GENOMIC DNA]</scope>
    <source>
        <strain evidence="5 6">Georgia GA2</strain>
    </source>
</reference>
<dbReference type="InterPro" id="IPR003591">
    <property type="entry name" value="Leu-rich_rpt_typical-subtyp"/>
</dbReference>
<sequence>MFVASLCILASLISTSSPYCVEEWDEIYVIHCTNTSLENFIYDFDPFNEKDSQYRRSYAIVITNSQLKRIDFFYLPFSNPSNLMRLSLTNSSIEYINDSAFEDYRFSDLVLSNNKLHSMSFVEKLPTNLNKLYLDGNHFSSVGNVFANLIHLTHLDLSNCRIQNIDPDSFSSLKSLIFINVSNNRLVRGFFVFNFSPIPFFDLSFNKMEHLDFKGDNLHFGELDISHNPLKNIDFLNKIKFGDLKLASTNVSGDFNFLLLNNVYFSLDLNNNKLVNLHSDLFKVETYKGPFRKNINFFNSSISNIDRHAFKNFGYYYDYSPVDNNPPILNLSSNAITELKNYTFEGSFISTLDLSKCLIQNIQIKAFSGLYLTDTLNLSLNRISHLNENVFKNLTLVQTIDLSFNFLKKLNNQLFIDCHSLKFINLSNSRIELIKEWAFAGSDNLLELNLENNFLEKINFRNFSRLELLNLHNNKLSNLDLSFLCNLSAKNVVMSHNKIGKLLNNSCATVKSPQEMDLSKSSICSIEAKTFRGLFWLEVLTLRDNFIETILPETFTYLKRLKQLDLSANRIAFLSENAFAFGNRLNMLNITFVNANLTGHLFKWLNHVVTLNISNSQVSLLKGCFKGLKYLENFYFHKSEVVEVIPGAFQGLDSLKQFNVHSIFRNTKVLQSGTFEGLKYLDHLNLSHLEITVIETQAFEGLTTLLKLCLSRNNLTKIISGTFVGLDHLKMLDLSRNKILQLEVRAFYGLYSLRELHLNRNNLTTLSLGTFQQFPTLEVLNLRRNNINKILTGTFSNLKFLKTLDLSYNNITKLKMETLITLSNLKKIDLTANHLIQMEHLDLIKSLRHLEFVGLNDNKWKCDNLVSMLIAFQNYSVNWLSTESATFTHENIDGIKCFDICNFFYCVDEEDLTWRN</sequence>
<evidence type="ECO:0000256" key="4">
    <source>
        <dbReference type="SAM" id="SignalP"/>
    </source>
</evidence>
<dbReference type="Pfam" id="PF13855">
    <property type="entry name" value="LRR_8"/>
    <property type="match status" value="6"/>
</dbReference>
<keyword evidence="3" id="KW-0677">Repeat</keyword>
<evidence type="ECO:0000256" key="2">
    <source>
        <dbReference type="ARBA" id="ARBA00022729"/>
    </source>
</evidence>
<dbReference type="PANTHER" id="PTHR24373:SF398">
    <property type="entry name" value="LEUCINE-RICH REPEAT-CONTAINING G-PROTEIN COUPLED RECEPTOR 6"/>
    <property type="match status" value="1"/>
</dbReference>
<dbReference type="AlphaFoldDB" id="D6WIS2"/>
<dbReference type="eggNOG" id="KOG0619">
    <property type="taxonomic scope" value="Eukaryota"/>
</dbReference>
<dbReference type="SMART" id="SM00369">
    <property type="entry name" value="LRR_TYP"/>
    <property type="match status" value="16"/>
</dbReference>
<dbReference type="InterPro" id="IPR001611">
    <property type="entry name" value="Leu-rich_rpt"/>
</dbReference>
<dbReference type="InterPro" id="IPR032675">
    <property type="entry name" value="LRR_dom_sf"/>
</dbReference>
<dbReference type="PhylomeDB" id="D6WIS2"/>
<evidence type="ECO:0000256" key="3">
    <source>
        <dbReference type="ARBA" id="ARBA00022737"/>
    </source>
</evidence>
<dbReference type="Proteomes" id="UP000007266">
    <property type="component" value="Linkage group 3"/>
</dbReference>
<keyword evidence="2 4" id="KW-0732">Signal</keyword>
<evidence type="ECO:0000313" key="6">
    <source>
        <dbReference type="Proteomes" id="UP000007266"/>
    </source>
</evidence>
<dbReference type="HOGENOM" id="CLU_317929_0_0_1"/>
<reference evidence="5 6" key="2">
    <citation type="journal article" date="2010" name="Nucleic Acids Res.">
        <title>BeetleBase in 2010: revisions to provide comprehensive genomic information for Tribolium castaneum.</title>
        <authorList>
            <person name="Kim H.S."/>
            <person name="Murphy T."/>
            <person name="Xia J."/>
            <person name="Caragea D."/>
            <person name="Park Y."/>
            <person name="Beeman R.W."/>
            <person name="Lorenzen M.D."/>
            <person name="Butcher S."/>
            <person name="Manak J.R."/>
            <person name="Brown S.J."/>
        </authorList>
    </citation>
    <scope>GENOME REANNOTATION</scope>
    <source>
        <strain evidence="5 6">Georgia GA2</strain>
    </source>
</reference>
<protein>
    <submittedName>
        <fullName evidence="5">Chaoptin-like Protein</fullName>
    </submittedName>
</protein>
<evidence type="ECO:0000313" key="5">
    <source>
        <dbReference type="EMBL" id="EEZ99516.1"/>
    </source>
</evidence>
<dbReference type="Gene3D" id="3.80.10.10">
    <property type="entry name" value="Ribonuclease Inhibitor"/>
    <property type="match status" value="5"/>
</dbReference>
<dbReference type="InterPro" id="IPR050328">
    <property type="entry name" value="Dev_Immune_Receptor"/>
</dbReference>
<name>D6WIS2_TRICA</name>
<organism evidence="5 6">
    <name type="scientific">Tribolium castaneum</name>
    <name type="common">Red flour beetle</name>
    <dbReference type="NCBI Taxonomy" id="7070"/>
    <lineage>
        <taxon>Eukaryota</taxon>
        <taxon>Metazoa</taxon>
        <taxon>Ecdysozoa</taxon>
        <taxon>Arthropoda</taxon>
        <taxon>Hexapoda</taxon>
        <taxon>Insecta</taxon>
        <taxon>Pterygota</taxon>
        <taxon>Neoptera</taxon>
        <taxon>Endopterygota</taxon>
        <taxon>Coleoptera</taxon>
        <taxon>Polyphaga</taxon>
        <taxon>Cucujiformia</taxon>
        <taxon>Tenebrionidae</taxon>
        <taxon>Tenebrionidae incertae sedis</taxon>
        <taxon>Tribolium</taxon>
    </lineage>
</organism>
<feature type="signal peptide" evidence="4">
    <location>
        <begin position="1"/>
        <end position="18"/>
    </location>
</feature>
<dbReference type="PANTHER" id="PTHR24373">
    <property type="entry name" value="SLIT RELATED LEUCINE-RICH REPEAT NEURONAL PROTEIN"/>
    <property type="match status" value="1"/>
</dbReference>
<dbReference type="OMA" id="MKIYNAN"/>